<dbReference type="PANTHER" id="PTHR35711:SF1">
    <property type="entry name" value="ECTODERMAL, ISOFORM F"/>
    <property type="match status" value="1"/>
</dbReference>
<organism evidence="2 3">
    <name type="scientific">Cystoisospora suis</name>
    <dbReference type="NCBI Taxonomy" id="483139"/>
    <lineage>
        <taxon>Eukaryota</taxon>
        <taxon>Sar</taxon>
        <taxon>Alveolata</taxon>
        <taxon>Apicomplexa</taxon>
        <taxon>Conoidasida</taxon>
        <taxon>Coccidia</taxon>
        <taxon>Eucoccidiorida</taxon>
        <taxon>Eimeriorina</taxon>
        <taxon>Sarcocystidae</taxon>
        <taxon>Cystoisospora</taxon>
    </lineage>
</organism>
<feature type="compositionally biased region" description="Basic and acidic residues" evidence="1">
    <location>
        <begin position="267"/>
        <end position="307"/>
    </location>
</feature>
<feature type="region of interest" description="Disordered" evidence="1">
    <location>
        <begin position="454"/>
        <end position="545"/>
    </location>
</feature>
<protein>
    <submittedName>
        <fullName evidence="2">Uncharacterized protein</fullName>
    </submittedName>
</protein>
<dbReference type="VEuPathDB" id="ToxoDB:CSUI_003124"/>
<dbReference type="Proteomes" id="UP000221165">
    <property type="component" value="Unassembled WGS sequence"/>
</dbReference>
<gene>
    <name evidence="2" type="ORF">CSUI_003124</name>
</gene>
<name>A0A2C6L637_9APIC</name>
<feature type="region of interest" description="Disordered" evidence="1">
    <location>
        <begin position="1115"/>
        <end position="1146"/>
    </location>
</feature>
<feature type="compositionally biased region" description="Basic and acidic residues" evidence="1">
    <location>
        <begin position="661"/>
        <end position="682"/>
    </location>
</feature>
<feature type="compositionally biased region" description="Basic and acidic residues" evidence="1">
    <location>
        <begin position="743"/>
        <end position="759"/>
    </location>
</feature>
<feature type="compositionally biased region" description="Low complexity" evidence="1">
    <location>
        <begin position="760"/>
        <end position="769"/>
    </location>
</feature>
<feature type="region of interest" description="Disordered" evidence="1">
    <location>
        <begin position="169"/>
        <end position="190"/>
    </location>
</feature>
<feature type="region of interest" description="Disordered" evidence="1">
    <location>
        <begin position="634"/>
        <end position="698"/>
    </location>
</feature>
<feature type="compositionally biased region" description="Low complexity" evidence="1">
    <location>
        <begin position="1122"/>
        <end position="1146"/>
    </location>
</feature>
<feature type="compositionally biased region" description="Low complexity" evidence="1">
    <location>
        <begin position="454"/>
        <end position="478"/>
    </location>
</feature>
<feature type="compositionally biased region" description="Basic and acidic residues" evidence="1">
    <location>
        <begin position="391"/>
        <end position="431"/>
    </location>
</feature>
<feature type="region of interest" description="Disordered" evidence="1">
    <location>
        <begin position="559"/>
        <end position="591"/>
    </location>
</feature>
<reference evidence="2 3" key="1">
    <citation type="journal article" date="2017" name="Int. J. Parasitol.">
        <title>The genome of the protozoan parasite Cystoisospora suis and a reverse vaccinology approach to identify vaccine candidates.</title>
        <authorList>
            <person name="Palmieri N."/>
            <person name="Shrestha A."/>
            <person name="Ruttkowski B."/>
            <person name="Beck T."/>
            <person name="Vogl C."/>
            <person name="Tomley F."/>
            <person name="Blake D.P."/>
            <person name="Joachim A."/>
        </authorList>
    </citation>
    <scope>NUCLEOTIDE SEQUENCE [LARGE SCALE GENOMIC DNA]</scope>
    <source>
        <strain evidence="2 3">Wien I</strain>
    </source>
</reference>
<feature type="region of interest" description="Disordered" evidence="1">
    <location>
        <begin position="715"/>
        <end position="834"/>
    </location>
</feature>
<evidence type="ECO:0000256" key="1">
    <source>
        <dbReference type="SAM" id="MobiDB-lite"/>
    </source>
</evidence>
<feature type="compositionally biased region" description="Basic and acidic residues" evidence="1">
    <location>
        <begin position="497"/>
        <end position="525"/>
    </location>
</feature>
<feature type="compositionally biased region" description="Basic and acidic residues" evidence="1">
    <location>
        <begin position="532"/>
        <end position="545"/>
    </location>
</feature>
<evidence type="ECO:0000313" key="3">
    <source>
        <dbReference type="Proteomes" id="UP000221165"/>
    </source>
</evidence>
<feature type="compositionally biased region" description="Basic and acidic residues" evidence="1">
    <location>
        <begin position="213"/>
        <end position="226"/>
    </location>
</feature>
<dbReference type="AlphaFoldDB" id="A0A2C6L637"/>
<dbReference type="RefSeq" id="XP_067924702.1">
    <property type="nucleotide sequence ID" value="XM_068063322.1"/>
</dbReference>
<feature type="compositionally biased region" description="Basic residues" evidence="1">
    <location>
        <begin position="732"/>
        <end position="742"/>
    </location>
</feature>
<feature type="non-terminal residue" evidence="2">
    <location>
        <position position="1146"/>
    </location>
</feature>
<feature type="region of interest" description="Disordered" evidence="1">
    <location>
        <begin position="383"/>
        <end position="431"/>
    </location>
</feature>
<feature type="compositionally biased region" description="Low complexity" evidence="1">
    <location>
        <begin position="634"/>
        <end position="657"/>
    </location>
</feature>
<evidence type="ECO:0000313" key="2">
    <source>
        <dbReference type="EMBL" id="PHJ23025.1"/>
    </source>
</evidence>
<dbReference type="PANTHER" id="PTHR35711">
    <property type="entry name" value="EXPRESSED PROTEIN"/>
    <property type="match status" value="1"/>
</dbReference>
<accession>A0A2C6L637</accession>
<feature type="compositionally biased region" description="Low complexity" evidence="1">
    <location>
        <begin position="810"/>
        <end position="834"/>
    </location>
</feature>
<dbReference type="EMBL" id="MIGC01001348">
    <property type="protein sequence ID" value="PHJ23025.1"/>
    <property type="molecule type" value="Genomic_DNA"/>
</dbReference>
<feature type="compositionally biased region" description="Basic and acidic residues" evidence="1">
    <location>
        <begin position="134"/>
        <end position="149"/>
    </location>
</feature>
<feature type="compositionally biased region" description="Basic and acidic residues" evidence="1">
    <location>
        <begin position="58"/>
        <end position="86"/>
    </location>
</feature>
<feature type="region of interest" description="Disordered" evidence="1">
    <location>
        <begin position="36"/>
        <end position="156"/>
    </location>
</feature>
<dbReference type="GeneID" id="94426533"/>
<feature type="compositionally biased region" description="Basic and acidic residues" evidence="1">
    <location>
        <begin position="93"/>
        <end position="110"/>
    </location>
</feature>
<feature type="compositionally biased region" description="Basic and acidic residues" evidence="1">
    <location>
        <begin position="242"/>
        <end position="258"/>
    </location>
</feature>
<feature type="compositionally biased region" description="Basic and acidic residues" evidence="1">
    <location>
        <begin position="559"/>
        <end position="584"/>
    </location>
</feature>
<comment type="caution">
    <text evidence="2">The sequence shown here is derived from an EMBL/GenBank/DDBJ whole genome shotgun (WGS) entry which is preliminary data.</text>
</comment>
<proteinExistence type="predicted"/>
<sequence length="1146" mass="129873">MYIEGSCPDYGWFYSYKRAPTLYALREHLLHRTTHLPSLHPLRRKKEKKKEEEEEEEDSHRGSLSKQEKKEATHKEKHVVNRRDDREKEEEEKERVEEKRQLERSPREESDIQNLLCQYEEGESARNESPSVSLEERHRQCRKDEKDQEIQEEEEDRCACISSLLPYLSSHRRPGSSYDKHSSDILSFSSSSPLSRALYAAAVLPPVALRYLEEARHDVEGKDTTTRRRRVRGGEGDAEEETGSRERRRERKDERSGVENEEEKEEDEVKRRGEESFLSREKRISEEEKEFRKRKVEDVYDRDPKTKDSFASLHARLVHRGVGIDFSHRVLQARRLLSQLANSSSSSLISPFTSRHISARQNSSDGSPSSPRLDTKVIRVELETPGVSPRTSREEEINKEQRKNEENRKEGRNDEEKVMKESYPIERREEEKSLEFRCLSHQVLRATHFLEDLSSSSSFSSLPPTRHLSPSSSSCSPLGVCDINHSDGDTASSGGNRFREDRIGKREEDEEERQATLDEQDKRGEDETEGKDEDHGTVRRAGRRPEVYIHLKTKMFVETRREGEDERNGEDTMKKTDRIREEGSPLKIGNKYPESLFHYKDQDLSSYLSSAEARVLLDQDTPPSHWEIIRFRSKPSSSLPSSSLSSSSLSSPLSPRLSRVKHGDLHETLKDAGGIEEKRKEDKDEEEEEEGEQKIVEEREEIFSLDHRAARQSWAKPLSHTLPWLGSLERRQRGRRRRKLSHKREEQEKEEKEEKDHSLSLRSSSSSSSFLACVSPLKGQTPPRFLMREERSKRKKKKKKQKMENGTKHSSLSTDLTCSPSSSSSSPPNISHSSLSCSPSLSSPLLSSAFSSSSSSLRFTPPSSSYASKLFFTALASLSHSSSSSSFSFMASPQLSLLSLSHLSPHRLSYSSSSLFARNRPYEPSEVSWETSLSRYFSLNGLSLSRLSSEICGSCPSSLCELSIRDRMHSERTEDNFSLSSLLSSFSSSPSSSCCSLQCANPRCLSGPSSSSIASSFNSSSSFVKGRFKLSTRRSSRPLHTNKENPLTSSFFLSSPSTSSLSSLLHSSSSSTSACFSFHVPMQIAFFASSSSLSLSSSSSFSSSSLYSKLRMPVLPSPPSRLSPSISSSHPYRSSSSSFTRSLSFS</sequence>
<feature type="region of interest" description="Disordered" evidence="1">
    <location>
        <begin position="213"/>
        <end position="307"/>
    </location>
</feature>
<keyword evidence="3" id="KW-1185">Reference proteome</keyword>